<keyword evidence="1" id="KW-1133">Transmembrane helix</keyword>
<feature type="transmembrane region" description="Helical" evidence="1">
    <location>
        <begin position="211"/>
        <end position="229"/>
    </location>
</feature>
<feature type="domain" description="Phosphatidic acid phosphatase type 2/haloperoxidase" evidence="2">
    <location>
        <begin position="138"/>
        <end position="252"/>
    </location>
</feature>
<gene>
    <name evidence="3" type="ORF">DVH29_11520</name>
</gene>
<feature type="transmembrane region" description="Helical" evidence="1">
    <location>
        <begin position="55"/>
        <end position="81"/>
    </location>
</feature>
<feature type="transmembrane region" description="Helical" evidence="1">
    <location>
        <begin position="102"/>
        <end position="121"/>
    </location>
</feature>
<dbReference type="AlphaFoldDB" id="A0A369W549"/>
<dbReference type="PANTHER" id="PTHR14969">
    <property type="entry name" value="SPHINGOSINE-1-PHOSPHATE PHOSPHOHYDROLASE"/>
    <property type="match status" value="1"/>
</dbReference>
<evidence type="ECO:0000259" key="2">
    <source>
        <dbReference type="SMART" id="SM00014"/>
    </source>
</evidence>
<keyword evidence="1" id="KW-0472">Membrane</keyword>
<sequence length="294" mass="32810">MMRYTFFLPSTRHVTPMPPQAPGNSNALKPLLSPQTVSMRWLRAVAEDRDRAKRLALWALAGAALMLAIAVLFDAPVSLALQSWPDHERAFFRAITDLGKSDWLLLWSLVGGLVSLGLSRLPLGYSWRWAARGLGSVSGFLFAAIAFSGIVVVILKRIVGRARPMYLEDLGVLHFHPFDIIDWSFHSFPSGHATTIVAFAFVLRTFSNRRYHGWIIALGFAVGLSRIVVGDHYLSDVIAGSCVGLVSALLVRDFFATRNWGMRIEDGKVRYRMFAAFGPLWRKLRRGQSPALLK</sequence>
<accession>A0A369W549</accession>
<name>A0A369W549_9HYPH</name>
<dbReference type="SMART" id="SM00014">
    <property type="entry name" value="acidPPc"/>
    <property type="match status" value="1"/>
</dbReference>
<dbReference type="PANTHER" id="PTHR14969:SF13">
    <property type="entry name" value="AT30094P"/>
    <property type="match status" value="1"/>
</dbReference>
<evidence type="ECO:0000313" key="4">
    <source>
        <dbReference type="Proteomes" id="UP000253759"/>
    </source>
</evidence>
<reference evidence="4" key="1">
    <citation type="submission" date="2018-07" db="EMBL/GenBank/DDBJ databases">
        <authorList>
            <person name="Liu B.-T."/>
            <person name="Du Z."/>
        </authorList>
    </citation>
    <scope>NUCLEOTIDE SEQUENCE [LARGE SCALE GENOMIC DNA]</scope>
    <source>
        <strain evidence="4">XYN52</strain>
    </source>
</reference>
<keyword evidence="1" id="KW-0812">Transmembrane</keyword>
<proteinExistence type="predicted"/>
<feature type="transmembrane region" description="Helical" evidence="1">
    <location>
        <begin position="133"/>
        <end position="155"/>
    </location>
</feature>
<protein>
    <submittedName>
        <fullName evidence="3">Phosphatase PAP2 family protein</fullName>
    </submittedName>
</protein>
<evidence type="ECO:0000313" key="3">
    <source>
        <dbReference type="EMBL" id="RDE08490.1"/>
    </source>
</evidence>
<comment type="caution">
    <text evidence="3">The sequence shown here is derived from an EMBL/GenBank/DDBJ whole genome shotgun (WGS) entry which is preliminary data.</text>
</comment>
<dbReference type="EMBL" id="QQNH01000016">
    <property type="protein sequence ID" value="RDE08490.1"/>
    <property type="molecule type" value="Genomic_DNA"/>
</dbReference>
<dbReference type="InterPro" id="IPR036938">
    <property type="entry name" value="PAP2/HPO_sf"/>
</dbReference>
<feature type="transmembrane region" description="Helical" evidence="1">
    <location>
        <begin position="235"/>
        <end position="255"/>
    </location>
</feature>
<dbReference type="InterPro" id="IPR000326">
    <property type="entry name" value="PAP2/HPO"/>
</dbReference>
<dbReference type="Pfam" id="PF01569">
    <property type="entry name" value="PAP2"/>
    <property type="match status" value="1"/>
</dbReference>
<organism evidence="3 4">
    <name type="scientific">Pelagibacterium lacus</name>
    <dbReference type="NCBI Taxonomy" id="2282655"/>
    <lineage>
        <taxon>Bacteria</taxon>
        <taxon>Pseudomonadati</taxon>
        <taxon>Pseudomonadota</taxon>
        <taxon>Alphaproteobacteria</taxon>
        <taxon>Hyphomicrobiales</taxon>
        <taxon>Devosiaceae</taxon>
        <taxon>Pelagibacterium</taxon>
    </lineage>
</organism>
<keyword evidence="4" id="KW-1185">Reference proteome</keyword>
<evidence type="ECO:0000256" key="1">
    <source>
        <dbReference type="SAM" id="Phobius"/>
    </source>
</evidence>
<dbReference type="Proteomes" id="UP000253759">
    <property type="component" value="Unassembled WGS sequence"/>
</dbReference>
<dbReference type="Gene3D" id="1.20.144.10">
    <property type="entry name" value="Phosphatidic acid phosphatase type 2/haloperoxidase"/>
    <property type="match status" value="2"/>
</dbReference>
<dbReference type="SUPFAM" id="SSF48317">
    <property type="entry name" value="Acid phosphatase/Vanadium-dependent haloperoxidase"/>
    <property type="match status" value="1"/>
</dbReference>